<sequence length="225" mass="24273">MKSHWLLSGLLVFLASCQTTSPTATPSSSILSPDTVTMKEQPAAAETPSPSTSETLTISAEGIGEARVGMTLGELKQKLAQKADFGEEIPLMVDFNAIAVSQNGEIQYYILSFASEPLTDSDPIPFLMTNNPKYLTEEGIGPSVAIAKAEKAYGKATLNYNTDNESREYIQFANPPADNLSFRSDGSSEDFVGIYGESTDGSYYETTEYKEDATIESVMVDGVRS</sequence>
<dbReference type="PROSITE" id="PS51257">
    <property type="entry name" value="PROKAR_LIPOPROTEIN"/>
    <property type="match status" value="1"/>
</dbReference>
<keyword evidence="4" id="KW-1185">Reference proteome</keyword>
<comment type="caution">
    <text evidence="3">The sequence shown here is derived from an EMBL/GenBank/DDBJ whole genome shotgun (WGS) entry which is preliminary data.</text>
</comment>
<reference evidence="3" key="1">
    <citation type="submission" date="2020-10" db="EMBL/GenBank/DDBJ databases">
        <authorList>
            <person name="Castelo-Branco R."/>
            <person name="Eusebio N."/>
            <person name="Adriana R."/>
            <person name="Vieira A."/>
            <person name="Brugerolle De Fraissinette N."/>
            <person name="Rezende De Castro R."/>
            <person name="Schneider M.P."/>
            <person name="Vasconcelos V."/>
            <person name="Leao P.N."/>
        </authorList>
    </citation>
    <scope>NUCLEOTIDE SEQUENCE</scope>
    <source>
        <strain evidence="3">LEGE 07157</strain>
    </source>
</reference>
<proteinExistence type="predicted"/>
<feature type="signal peptide" evidence="2">
    <location>
        <begin position="1"/>
        <end position="24"/>
    </location>
</feature>
<evidence type="ECO:0000313" key="3">
    <source>
        <dbReference type="EMBL" id="MBE9118784.1"/>
    </source>
</evidence>
<dbReference type="RefSeq" id="WP_194031880.1">
    <property type="nucleotide sequence ID" value="NZ_JADEWZ010000061.1"/>
</dbReference>
<gene>
    <name evidence="3" type="ORF">IQ249_23120</name>
</gene>
<name>A0A8J7E5Q6_9CYAN</name>
<evidence type="ECO:0000313" key="4">
    <source>
        <dbReference type="Proteomes" id="UP000654482"/>
    </source>
</evidence>
<evidence type="ECO:0000256" key="1">
    <source>
        <dbReference type="SAM" id="MobiDB-lite"/>
    </source>
</evidence>
<protein>
    <recommendedName>
        <fullName evidence="5">Lipoprotein</fullName>
    </recommendedName>
</protein>
<dbReference type="Proteomes" id="UP000654482">
    <property type="component" value="Unassembled WGS sequence"/>
</dbReference>
<accession>A0A8J7E5Q6</accession>
<feature type="chain" id="PRO_5035306491" description="Lipoprotein" evidence="2">
    <location>
        <begin position="25"/>
        <end position="225"/>
    </location>
</feature>
<evidence type="ECO:0008006" key="5">
    <source>
        <dbReference type="Google" id="ProtNLM"/>
    </source>
</evidence>
<organism evidence="3 4">
    <name type="scientific">Lusitaniella coriacea LEGE 07157</name>
    <dbReference type="NCBI Taxonomy" id="945747"/>
    <lineage>
        <taxon>Bacteria</taxon>
        <taxon>Bacillati</taxon>
        <taxon>Cyanobacteriota</taxon>
        <taxon>Cyanophyceae</taxon>
        <taxon>Spirulinales</taxon>
        <taxon>Lusitaniellaceae</taxon>
        <taxon>Lusitaniella</taxon>
    </lineage>
</organism>
<feature type="compositionally biased region" description="Low complexity" evidence="1">
    <location>
        <begin position="40"/>
        <end position="55"/>
    </location>
</feature>
<dbReference type="EMBL" id="JADEWZ010000061">
    <property type="protein sequence ID" value="MBE9118784.1"/>
    <property type="molecule type" value="Genomic_DNA"/>
</dbReference>
<dbReference type="AlphaFoldDB" id="A0A8J7E5Q6"/>
<feature type="region of interest" description="Disordered" evidence="1">
    <location>
        <begin position="21"/>
        <end position="55"/>
    </location>
</feature>
<keyword evidence="2" id="KW-0732">Signal</keyword>
<evidence type="ECO:0000256" key="2">
    <source>
        <dbReference type="SAM" id="SignalP"/>
    </source>
</evidence>